<name>A0A1N7QDG6_9FLAO</name>
<proteinExistence type="predicted"/>
<sequence length="42" mass="4707">MIMKISFIVLSLVIIFYSCGTTTKQLSIDQIPTGKNILKFIS</sequence>
<dbReference type="AlphaFoldDB" id="A0A1N7QDG6"/>
<organism evidence="1 2">
    <name type="scientific">Chryseobacterium ureilyticum</name>
    <dbReference type="NCBI Taxonomy" id="373668"/>
    <lineage>
        <taxon>Bacteria</taxon>
        <taxon>Pseudomonadati</taxon>
        <taxon>Bacteroidota</taxon>
        <taxon>Flavobacteriia</taxon>
        <taxon>Flavobacteriales</taxon>
        <taxon>Weeksellaceae</taxon>
        <taxon>Chryseobacterium group</taxon>
        <taxon>Chryseobacterium</taxon>
    </lineage>
</organism>
<evidence type="ECO:0000313" key="2">
    <source>
        <dbReference type="Proteomes" id="UP000186744"/>
    </source>
</evidence>
<reference evidence="2" key="1">
    <citation type="submission" date="2017-01" db="EMBL/GenBank/DDBJ databases">
        <authorList>
            <person name="Varghese N."/>
            <person name="Submissions S."/>
        </authorList>
    </citation>
    <scope>NUCLEOTIDE SEQUENCE [LARGE SCALE GENOMIC DNA]</scope>
    <source>
        <strain evidence="2">DSM 18017</strain>
    </source>
</reference>
<dbReference type="Proteomes" id="UP000186744">
    <property type="component" value="Unassembled WGS sequence"/>
</dbReference>
<keyword evidence="2" id="KW-1185">Reference proteome</keyword>
<dbReference type="PROSITE" id="PS51257">
    <property type="entry name" value="PROKAR_LIPOPROTEIN"/>
    <property type="match status" value="1"/>
</dbReference>
<gene>
    <name evidence="1" type="ORF">SAMN05421786_10922</name>
</gene>
<dbReference type="STRING" id="373668.SAMN05421786_10922"/>
<dbReference type="EMBL" id="FTOL01000009">
    <property type="protein sequence ID" value="SIT20905.1"/>
    <property type="molecule type" value="Genomic_DNA"/>
</dbReference>
<evidence type="ECO:0000313" key="1">
    <source>
        <dbReference type="EMBL" id="SIT20905.1"/>
    </source>
</evidence>
<protein>
    <submittedName>
        <fullName evidence="1">Uncharacterized protein</fullName>
    </submittedName>
</protein>
<accession>A0A1N7QDG6</accession>